<keyword evidence="6" id="KW-1185">Reference proteome</keyword>
<feature type="compositionally biased region" description="Basic and acidic residues" evidence="3">
    <location>
        <begin position="77"/>
        <end position="142"/>
    </location>
</feature>
<evidence type="ECO:0000313" key="6">
    <source>
        <dbReference type="Proteomes" id="UP001456513"/>
    </source>
</evidence>
<keyword evidence="4" id="KW-0812">Transmembrane</keyword>
<feature type="transmembrane region" description="Helical" evidence="4">
    <location>
        <begin position="163"/>
        <end position="182"/>
    </location>
</feature>
<feature type="compositionally biased region" description="Basic and acidic residues" evidence="3">
    <location>
        <begin position="57"/>
        <end position="68"/>
    </location>
</feature>
<evidence type="ECO:0000256" key="3">
    <source>
        <dbReference type="SAM" id="MobiDB-lite"/>
    </source>
</evidence>
<feature type="region of interest" description="Disordered" evidence="3">
    <location>
        <begin position="1"/>
        <end position="154"/>
    </location>
</feature>
<dbReference type="PANTHER" id="PTHR37042">
    <property type="entry name" value="OUTER MEMBRANE PROTEIN RV1973"/>
    <property type="match status" value="1"/>
</dbReference>
<keyword evidence="2 4" id="KW-0472">Membrane</keyword>
<dbReference type="Proteomes" id="UP001456513">
    <property type="component" value="Unassembled WGS sequence"/>
</dbReference>
<evidence type="ECO:0000313" key="5">
    <source>
        <dbReference type="EMBL" id="MEK8070314.1"/>
    </source>
</evidence>
<comment type="subcellular location">
    <subcellularLocation>
        <location evidence="1">Membrane</location>
    </subcellularLocation>
</comment>
<sequence length="318" mass="32722">MPPQRRKIVPPTTTSKVRRKVAGTGKPTAADTDTASTDAEGSAAAESQAVTTPTEPVLDKPATDKPVTEKPSLAKSSVDKPATDKSATEKPSVDKPATDKTATEKSSVDKPATDKSATEKPSVDKPATDKTATDKSATDKSAADSIASASSSGPVSGIGYKHVIVVAVIAVVLGAFAAVAAFKPFATIDNAAWVDSAATQEVTSAATDALQTLYTYKAETIDADFDAARAVLNQSMLDEFNSTAETTKSAVVQTNTGTEAMVTDIGVTRLEDDKAELLANVNISATQNGVASGSAEGPLTVNMEKVDGTWKLSAIDDQ</sequence>
<evidence type="ECO:0000256" key="4">
    <source>
        <dbReference type="SAM" id="Phobius"/>
    </source>
</evidence>
<feature type="compositionally biased region" description="Low complexity" evidence="3">
    <location>
        <begin position="28"/>
        <end position="47"/>
    </location>
</feature>
<reference evidence="5 6" key="1">
    <citation type="submission" date="2024-03" db="EMBL/GenBank/DDBJ databases">
        <title>Rhodococcus navarretei sp. nov. and Pseudarthrobacter quantumdoti sp. nov., two new species with the ability to biosynthesize Quantum Dots isolated from soil samples at Union Glacier, Antarctica.</title>
        <authorList>
            <person name="Vargas M."/>
        </authorList>
    </citation>
    <scope>NUCLEOTIDE SEQUENCE [LARGE SCALE GENOMIC DNA]</scope>
    <source>
        <strain evidence="5 6">EXRC-4A-4</strain>
    </source>
</reference>
<comment type="caution">
    <text evidence="5">The sequence shown here is derived from an EMBL/GenBank/DDBJ whole genome shotgun (WGS) entry which is preliminary data.</text>
</comment>
<proteinExistence type="predicted"/>
<organism evidence="5 6">
    <name type="scientific">Rhodococcus navarretei</name>
    <dbReference type="NCBI Taxonomy" id="3128981"/>
    <lineage>
        <taxon>Bacteria</taxon>
        <taxon>Bacillati</taxon>
        <taxon>Actinomycetota</taxon>
        <taxon>Actinomycetes</taxon>
        <taxon>Mycobacteriales</taxon>
        <taxon>Nocardiaceae</taxon>
        <taxon>Rhodococcus</taxon>
    </lineage>
</organism>
<keyword evidence="4" id="KW-1133">Transmembrane helix</keyword>
<gene>
    <name evidence="5" type="ORF">AABD04_05590</name>
</gene>
<accession>A0ABU9CSC6</accession>
<dbReference type="EMBL" id="JBBPCN010000001">
    <property type="protein sequence ID" value="MEK8070314.1"/>
    <property type="molecule type" value="Genomic_DNA"/>
</dbReference>
<name>A0ABU9CSC6_9NOCA</name>
<evidence type="ECO:0000256" key="1">
    <source>
        <dbReference type="ARBA" id="ARBA00004370"/>
    </source>
</evidence>
<protein>
    <recommendedName>
        <fullName evidence="7">Mce-associated membrane protein</fullName>
    </recommendedName>
</protein>
<feature type="compositionally biased region" description="Low complexity" evidence="3">
    <location>
        <begin position="143"/>
        <end position="152"/>
    </location>
</feature>
<evidence type="ECO:0008006" key="7">
    <source>
        <dbReference type="Google" id="ProtNLM"/>
    </source>
</evidence>
<dbReference type="RefSeq" id="WP_341440452.1">
    <property type="nucleotide sequence ID" value="NZ_JBBPCN010000001.1"/>
</dbReference>
<dbReference type="PANTHER" id="PTHR37042:SF4">
    <property type="entry name" value="OUTER MEMBRANE PROTEIN RV1973"/>
    <property type="match status" value="1"/>
</dbReference>
<evidence type="ECO:0000256" key="2">
    <source>
        <dbReference type="ARBA" id="ARBA00023136"/>
    </source>
</evidence>